<dbReference type="RefSeq" id="WP_232403357.1">
    <property type="nucleotide sequence ID" value="NZ_CP102173.1"/>
</dbReference>
<reference evidence="1 2" key="1">
    <citation type="submission" date="2022-08" db="EMBL/GenBank/DDBJ databases">
        <title>novel species in genus Aeromicrobium.</title>
        <authorList>
            <person name="Ye L."/>
        </authorList>
    </citation>
    <scope>NUCLEOTIDE SEQUENCE [LARGE SCALE GENOMIC DNA]</scope>
    <source>
        <strain evidence="2">zg-Y1379</strain>
    </source>
</reference>
<evidence type="ECO:0000313" key="1">
    <source>
        <dbReference type="EMBL" id="UUP14086.1"/>
    </source>
</evidence>
<dbReference type="Proteomes" id="UP001316184">
    <property type="component" value="Chromosome"/>
</dbReference>
<gene>
    <name evidence="1" type="ORF">NQV15_01895</name>
</gene>
<accession>A0ABY5MAB1</accession>
<name>A0ABY5MAB1_9ACTN</name>
<protein>
    <submittedName>
        <fullName evidence="1">Uncharacterized protein</fullName>
    </submittedName>
</protein>
<organism evidence="1 2">
    <name type="scientific">Aeromicrobium wangtongii</name>
    <dbReference type="NCBI Taxonomy" id="2969247"/>
    <lineage>
        <taxon>Bacteria</taxon>
        <taxon>Bacillati</taxon>
        <taxon>Actinomycetota</taxon>
        <taxon>Actinomycetes</taxon>
        <taxon>Propionibacteriales</taxon>
        <taxon>Nocardioidaceae</taxon>
        <taxon>Aeromicrobium</taxon>
    </lineage>
</organism>
<proteinExistence type="predicted"/>
<sequence length="190" mass="21080">MTIFRHEPDHRLDLVRQSLRHTSEAWEHGMSAALDHDLVAARQVMRGASARRSMLHTAHEQLQWADAAHRPVLIRPATSIDVVADLVRINRLLSQLAQSVIVVPEAGGLIGAERTDVDVARRVGTCRLAYFADAVPRPRIDREYITAGHDLLDALADLAECSPPRGTTPDICLALMIRLVETSRHVTRIA</sequence>
<keyword evidence="2" id="KW-1185">Reference proteome</keyword>
<dbReference type="EMBL" id="CP102173">
    <property type="protein sequence ID" value="UUP14086.1"/>
    <property type="molecule type" value="Genomic_DNA"/>
</dbReference>
<evidence type="ECO:0000313" key="2">
    <source>
        <dbReference type="Proteomes" id="UP001316184"/>
    </source>
</evidence>